<evidence type="ECO:0000313" key="2">
    <source>
        <dbReference type="Proteomes" id="UP000289323"/>
    </source>
</evidence>
<gene>
    <name evidence="1" type="ORF">TT172_LOCUS1789</name>
</gene>
<organism evidence="1 2">
    <name type="scientific">Thermothielavioides terrestris</name>
    <dbReference type="NCBI Taxonomy" id="2587410"/>
    <lineage>
        <taxon>Eukaryota</taxon>
        <taxon>Fungi</taxon>
        <taxon>Dikarya</taxon>
        <taxon>Ascomycota</taxon>
        <taxon>Pezizomycotina</taxon>
        <taxon>Sordariomycetes</taxon>
        <taxon>Sordariomycetidae</taxon>
        <taxon>Sordariales</taxon>
        <taxon>Chaetomiaceae</taxon>
        <taxon>Thermothielavioides</taxon>
    </lineage>
</organism>
<protein>
    <submittedName>
        <fullName evidence="1">9e829012-e216-430b-a38e-8155f85b5b78</fullName>
    </submittedName>
</protein>
<sequence length="54" mass="5834">MWTNAAAVTEVSIRRPGEAGVLGIKADLDGAVGDPVERYAGRFEACCEARHFIR</sequence>
<proteinExistence type="predicted"/>
<evidence type="ECO:0000313" key="1">
    <source>
        <dbReference type="EMBL" id="SPQ19370.1"/>
    </source>
</evidence>
<dbReference type="EMBL" id="OUUZ01000001">
    <property type="protein sequence ID" value="SPQ19370.1"/>
    <property type="molecule type" value="Genomic_DNA"/>
</dbReference>
<accession>A0A3S4D0U6</accession>
<name>A0A3S4D0U6_9PEZI</name>
<reference evidence="1 2" key="1">
    <citation type="submission" date="2018-04" db="EMBL/GenBank/DDBJ databases">
        <authorList>
            <person name="Huttner S."/>
            <person name="Dainat J."/>
        </authorList>
    </citation>
    <scope>NUCLEOTIDE SEQUENCE [LARGE SCALE GENOMIC DNA]</scope>
</reference>
<dbReference type="Proteomes" id="UP000289323">
    <property type="component" value="Unassembled WGS sequence"/>
</dbReference>
<dbReference type="AlphaFoldDB" id="A0A3S4D0U6"/>